<evidence type="ECO:0000313" key="2">
    <source>
        <dbReference type="Proteomes" id="UP000800235"/>
    </source>
</evidence>
<proteinExistence type="predicted"/>
<accession>A0A9P4P3B4</accession>
<keyword evidence="2" id="KW-1185">Reference proteome</keyword>
<name>A0A9P4P3B4_9PEZI</name>
<reference evidence="1" key="1">
    <citation type="journal article" date="2020" name="Stud. Mycol.">
        <title>101 Dothideomycetes genomes: a test case for predicting lifestyles and emergence of pathogens.</title>
        <authorList>
            <person name="Haridas S."/>
            <person name="Albert R."/>
            <person name="Binder M."/>
            <person name="Bloem J."/>
            <person name="Labutti K."/>
            <person name="Salamov A."/>
            <person name="Andreopoulos B."/>
            <person name="Baker S."/>
            <person name="Barry K."/>
            <person name="Bills G."/>
            <person name="Bluhm B."/>
            <person name="Cannon C."/>
            <person name="Castanera R."/>
            <person name="Culley D."/>
            <person name="Daum C."/>
            <person name="Ezra D."/>
            <person name="Gonzalez J."/>
            <person name="Henrissat B."/>
            <person name="Kuo A."/>
            <person name="Liang C."/>
            <person name="Lipzen A."/>
            <person name="Lutzoni F."/>
            <person name="Magnuson J."/>
            <person name="Mondo S."/>
            <person name="Nolan M."/>
            <person name="Ohm R."/>
            <person name="Pangilinan J."/>
            <person name="Park H.-J."/>
            <person name="Ramirez L."/>
            <person name="Alfaro M."/>
            <person name="Sun H."/>
            <person name="Tritt A."/>
            <person name="Yoshinaga Y."/>
            <person name="Zwiers L.-H."/>
            <person name="Turgeon B."/>
            <person name="Goodwin S."/>
            <person name="Spatafora J."/>
            <person name="Crous P."/>
            <person name="Grigoriev I."/>
        </authorList>
    </citation>
    <scope>NUCLEOTIDE SEQUENCE</scope>
    <source>
        <strain evidence="1">CBS 130266</strain>
    </source>
</reference>
<organism evidence="1 2">
    <name type="scientific">Tothia fuscella</name>
    <dbReference type="NCBI Taxonomy" id="1048955"/>
    <lineage>
        <taxon>Eukaryota</taxon>
        <taxon>Fungi</taxon>
        <taxon>Dikarya</taxon>
        <taxon>Ascomycota</taxon>
        <taxon>Pezizomycotina</taxon>
        <taxon>Dothideomycetes</taxon>
        <taxon>Pleosporomycetidae</taxon>
        <taxon>Venturiales</taxon>
        <taxon>Cylindrosympodiaceae</taxon>
        <taxon>Tothia</taxon>
    </lineage>
</organism>
<dbReference type="EMBL" id="MU007010">
    <property type="protein sequence ID" value="KAF2436502.1"/>
    <property type="molecule type" value="Genomic_DNA"/>
</dbReference>
<evidence type="ECO:0000313" key="1">
    <source>
        <dbReference type="EMBL" id="KAF2436502.1"/>
    </source>
</evidence>
<dbReference type="AlphaFoldDB" id="A0A9P4P3B4"/>
<dbReference type="Proteomes" id="UP000800235">
    <property type="component" value="Unassembled WGS sequence"/>
</dbReference>
<protein>
    <submittedName>
        <fullName evidence="1">Uncharacterized protein</fullName>
    </submittedName>
</protein>
<comment type="caution">
    <text evidence="1">The sequence shown here is derived from an EMBL/GenBank/DDBJ whole genome shotgun (WGS) entry which is preliminary data.</text>
</comment>
<sequence length="305" mass="33190">MTDYLRAPPTFFGDSTPIVEYHNIIGGPRLLWIISIVNRIVYSVNNKAFCFERFKKTISRVLAIAIASKLWNNQSVIFPEVWNLIADEGLLGLRIDIDVSKADIDVLWCWSTAVYGRAANGDLFVFVWTEGKIKPASILEKIGRRLSYLDAAVAVFGRSIIYLIRNSIILKPVPVATPAEAVVDGIAGLDAICVLIQYEGGGILDFLTVTILQSRASATRIVGSPKAKLAAAATSCGYQADAVDTQLIPVLHSKARTVVRNVGRPAVMSSSMDIRKLGSRPSTFTALHSEDILWVVGGMIRAVAS</sequence>
<gene>
    <name evidence="1" type="ORF">EJ08DRAFT_674396</name>
</gene>